<feature type="non-terminal residue" evidence="1">
    <location>
        <position position="59"/>
    </location>
</feature>
<dbReference type="AlphaFoldDB" id="A0A9N7NGJ9"/>
<evidence type="ECO:0000313" key="1">
    <source>
        <dbReference type="EMBL" id="CAA0830142.1"/>
    </source>
</evidence>
<sequence>NHMTQKGYSLEPELTFGEFCKQLFSSEGFKNHPQMLLVLLLALRVDKNIINKDNNKLIE</sequence>
<protein>
    <submittedName>
        <fullName evidence="1">Uncharacterized protein</fullName>
    </submittedName>
</protein>
<feature type="non-terminal residue" evidence="1">
    <location>
        <position position="1"/>
    </location>
</feature>
<proteinExistence type="predicted"/>
<dbReference type="EMBL" id="CACSLK010027813">
    <property type="protein sequence ID" value="CAA0830142.1"/>
    <property type="molecule type" value="Genomic_DNA"/>
</dbReference>
<name>A0A9N7NGJ9_STRHE</name>
<dbReference type="Proteomes" id="UP001153555">
    <property type="component" value="Unassembled WGS sequence"/>
</dbReference>
<organism evidence="1 2">
    <name type="scientific">Striga hermonthica</name>
    <name type="common">Purple witchweed</name>
    <name type="synonym">Buchnera hermonthica</name>
    <dbReference type="NCBI Taxonomy" id="68872"/>
    <lineage>
        <taxon>Eukaryota</taxon>
        <taxon>Viridiplantae</taxon>
        <taxon>Streptophyta</taxon>
        <taxon>Embryophyta</taxon>
        <taxon>Tracheophyta</taxon>
        <taxon>Spermatophyta</taxon>
        <taxon>Magnoliopsida</taxon>
        <taxon>eudicotyledons</taxon>
        <taxon>Gunneridae</taxon>
        <taxon>Pentapetalae</taxon>
        <taxon>asterids</taxon>
        <taxon>lamiids</taxon>
        <taxon>Lamiales</taxon>
        <taxon>Orobanchaceae</taxon>
        <taxon>Buchnereae</taxon>
        <taxon>Striga</taxon>
    </lineage>
</organism>
<keyword evidence="2" id="KW-1185">Reference proteome</keyword>
<gene>
    <name evidence="1" type="ORF">SHERM_25602</name>
</gene>
<comment type="caution">
    <text evidence="1">The sequence shown here is derived from an EMBL/GenBank/DDBJ whole genome shotgun (WGS) entry which is preliminary data.</text>
</comment>
<accession>A0A9N7NGJ9</accession>
<evidence type="ECO:0000313" key="2">
    <source>
        <dbReference type="Proteomes" id="UP001153555"/>
    </source>
</evidence>
<reference evidence="1" key="1">
    <citation type="submission" date="2019-12" db="EMBL/GenBank/DDBJ databases">
        <authorList>
            <person name="Scholes J."/>
        </authorList>
    </citation>
    <scope>NUCLEOTIDE SEQUENCE</scope>
</reference>